<dbReference type="PROSITE" id="PS00666">
    <property type="entry name" value="DHDPS_2"/>
    <property type="match status" value="1"/>
</dbReference>
<evidence type="ECO:0000256" key="14">
    <source>
        <dbReference type="PIRSR" id="PIRSR001365-1"/>
    </source>
</evidence>
<feature type="active site" description="Schiff-base intermediate with substrate" evidence="12 14">
    <location>
        <position position="163"/>
    </location>
</feature>
<dbReference type="SUPFAM" id="SSF51569">
    <property type="entry name" value="Aldolase"/>
    <property type="match status" value="1"/>
</dbReference>
<comment type="function">
    <text evidence="1 12">Catalyzes the condensation of (S)-aspartate-beta-semialdehyde [(S)-ASA] and pyruvate to 4-hydroxy-tetrahydrodipicolinate (HTPA).</text>
</comment>
<proteinExistence type="inferred from homology"/>
<dbReference type="InterPro" id="IPR005263">
    <property type="entry name" value="DapA"/>
</dbReference>
<feature type="binding site" evidence="12 15">
    <location>
        <position position="205"/>
    </location>
    <ligand>
        <name>pyruvate</name>
        <dbReference type="ChEBI" id="CHEBI:15361"/>
    </ligand>
</feature>
<reference evidence="16 17" key="1">
    <citation type="submission" date="2019-07" db="EMBL/GenBank/DDBJ databases">
        <title>Complete genome of Crassaminicella thermophila SY095.</title>
        <authorList>
            <person name="Li X."/>
        </authorList>
    </citation>
    <scope>NUCLEOTIDE SEQUENCE [LARGE SCALE GENOMIC DNA]</scope>
    <source>
        <strain evidence="16 17">SY095</strain>
    </source>
</reference>
<keyword evidence="7 12" id="KW-0220">Diaminopimelate biosynthesis</keyword>
<evidence type="ECO:0000313" key="17">
    <source>
        <dbReference type="Proteomes" id="UP000324646"/>
    </source>
</evidence>
<comment type="catalytic activity">
    <reaction evidence="11 12">
        <text>L-aspartate 4-semialdehyde + pyruvate = (2S,4S)-4-hydroxy-2,3,4,5-tetrahydrodipicolinate + H2O + H(+)</text>
        <dbReference type="Rhea" id="RHEA:34171"/>
        <dbReference type="ChEBI" id="CHEBI:15361"/>
        <dbReference type="ChEBI" id="CHEBI:15377"/>
        <dbReference type="ChEBI" id="CHEBI:15378"/>
        <dbReference type="ChEBI" id="CHEBI:67139"/>
        <dbReference type="ChEBI" id="CHEBI:537519"/>
        <dbReference type="EC" id="4.3.3.7"/>
    </reaction>
</comment>
<evidence type="ECO:0000256" key="12">
    <source>
        <dbReference type="HAMAP-Rule" id="MF_00418"/>
    </source>
</evidence>
<feature type="site" description="Part of a proton relay during catalysis" evidence="12">
    <location>
        <position position="108"/>
    </location>
</feature>
<dbReference type="PROSITE" id="PS00665">
    <property type="entry name" value="DHDPS_1"/>
    <property type="match status" value="1"/>
</dbReference>
<evidence type="ECO:0000256" key="10">
    <source>
        <dbReference type="ARBA" id="ARBA00023270"/>
    </source>
</evidence>
<evidence type="ECO:0000313" key="16">
    <source>
        <dbReference type="EMBL" id="QEK12528.1"/>
    </source>
</evidence>
<evidence type="ECO:0000256" key="4">
    <source>
        <dbReference type="ARBA" id="ARBA00012086"/>
    </source>
</evidence>
<dbReference type="GO" id="GO:0019877">
    <property type="term" value="P:diaminopimelate biosynthetic process"/>
    <property type="evidence" value="ECO:0007669"/>
    <property type="project" value="UniProtKB-UniRule"/>
</dbReference>
<comment type="pathway">
    <text evidence="2 12">Amino-acid biosynthesis; L-lysine biosynthesis via DAP pathway; (S)-tetrahydrodipicolinate from L-aspartate: step 3/4.</text>
</comment>
<dbReference type="PRINTS" id="PR00146">
    <property type="entry name" value="DHPICSNTHASE"/>
</dbReference>
<dbReference type="Gene3D" id="3.20.20.70">
    <property type="entry name" value="Aldolase class I"/>
    <property type="match status" value="1"/>
</dbReference>
<dbReference type="AlphaFoldDB" id="A0A5C0SH19"/>
<evidence type="ECO:0000256" key="9">
    <source>
        <dbReference type="ARBA" id="ARBA00023239"/>
    </source>
</evidence>
<evidence type="ECO:0000256" key="13">
    <source>
        <dbReference type="PIRNR" id="PIRNR001365"/>
    </source>
</evidence>
<evidence type="ECO:0000256" key="7">
    <source>
        <dbReference type="ARBA" id="ARBA00022915"/>
    </source>
</evidence>
<evidence type="ECO:0000256" key="1">
    <source>
        <dbReference type="ARBA" id="ARBA00003294"/>
    </source>
</evidence>
<dbReference type="SMART" id="SM01130">
    <property type="entry name" value="DHDPS"/>
    <property type="match status" value="1"/>
</dbReference>
<keyword evidence="17" id="KW-1185">Reference proteome</keyword>
<keyword evidence="9 12" id="KW-0456">Lyase</keyword>
<dbReference type="RefSeq" id="WP_148809682.1">
    <property type="nucleotide sequence ID" value="NZ_CP042243.1"/>
</dbReference>
<evidence type="ECO:0000256" key="6">
    <source>
        <dbReference type="ARBA" id="ARBA00022605"/>
    </source>
</evidence>
<dbReference type="EC" id="4.3.3.7" evidence="4 12"/>
<evidence type="ECO:0000256" key="11">
    <source>
        <dbReference type="ARBA" id="ARBA00047836"/>
    </source>
</evidence>
<evidence type="ECO:0000256" key="15">
    <source>
        <dbReference type="PIRSR" id="PIRSR001365-2"/>
    </source>
</evidence>
<dbReference type="GO" id="GO:0008840">
    <property type="term" value="F:4-hydroxy-tetrahydrodipicolinate synthase activity"/>
    <property type="evidence" value="ECO:0007669"/>
    <property type="project" value="UniProtKB-UniRule"/>
</dbReference>
<feature type="active site" description="Proton donor/acceptor" evidence="12 14">
    <location>
        <position position="134"/>
    </location>
</feature>
<gene>
    <name evidence="12" type="primary">dapA</name>
    <name evidence="16" type="ORF">FQB35_09445</name>
</gene>
<protein>
    <recommendedName>
        <fullName evidence="4 12">4-hydroxy-tetrahydrodipicolinate synthase</fullName>
        <shortName evidence="12">HTPA synthase</shortName>
        <ecNumber evidence="4 12">4.3.3.7</ecNumber>
    </recommendedName>
</protein>
<keyword evidence="8 12" id="KW-0457">Lysine biosynthesis</keyword>
<dbReference type="InterPro" id="IPR002220">
    <property type="entry name" value="DapA-like"/>
</dbReference>
<dbReference type="GO" id="GO:0005829">
    <property type="term" value="C:cytosol"/>
    <property type="evidence" value="ECO:0007669"/>
    <property type="project" value="TreeGrafter"/>
</dbReference>
<dbReference type="InterPro" id="IPR013785">
    <property type="entry name" value="Aldolase_TIM"/>
</dbReference>
<comment type="subunit">
    <text evidence="12">Homotetramer; dimer of dimers.</text>
</comment>
<dbReference type="Pfam" id="PF00701">
    <property type="entry name" value="DHDPS"/>
    <property type="match status" value="1"/>
</dbReference>
<organism evidence="16 17">
    <name type="scientific">Crassaminicella thermophila</name>
    <dbReference type="NCBI Taxonomy" id="2599308"/>
    <lineage>
        <taxon>Bacteria</taxon>
        <taxon>Bacillati</taxon>
        <taxon>Bacillota</taxon>
        <taxon>Clostridia</taxon>
        <taxon>Eubacteriales</taxon>
        <taxon>Clostridiaceae</taxon>
        <taxon>Crassaminicella</taxon>
    </lineage>
</organism>
<dbReference type="OrthoDB" id="9782828at2"/>
<dbReference type="NCBIfam" id="TIGR00674">
    <property type="entry name" value="dapA"/>
    <property type="match status" value="1"/>
</dbReference>
<dbReference type="CDD" id="cd00950">
    <property type="entry name" value="DHDPS"/>
    <property type="match status" value="1"/>
</dbReference>
<evidence type="ECO:0000256" key="8">
    <source>
        <dbReference type="ARBA" id="ARBA00023154"/>
    </source>
</evidence>
<evidence type="ECO:0000256" key="5">
    <source>
        <dbReference type="ARBA" id="ARBA00022490"/>
    </source>
</evidence>
<name>A0A5C0SH19_CRATE</name>
<dbReference type="PIRSF" id="PIRSF001365">
    <property type="entry name" value="DHDPS"/>
    <property type="match status" value="1"/>
</dbReference>
<evidence type="ECO:0000256" key="2">
    <source>
        <dbReference type="ARBA" id="ARBA00005120"/>
    </source>
</evidence>
<dbReference type="KEGG" id="crs:FQB35_09445"/>
<keyword evidence="10 12" id="KW-0704">Schiff base</keyword>
<dbReference type="InterPro" id="IPR020625">
    <property type="entry name" value="Schiff_base-form_aldolases_AS"/>
</dbReference>
<dbReference type="Proteomes" id="UP000324646">
    <property type="component" value="Chromosome"/>
</dbReference>
<dbReference type="EMBL" id="CP042243">
    <property type="protein sequence ID" value="QEK12528.1"/>
    <property type="molecule type" value="Genomic_DNA"/>
</dbReference>
<keyword evidence="5 12" id="KW-0963">Cytoplasm</keyword>
<sequence length="294" mass="32064">MNLFTGSGVAIVTPFKDGTVNFKKLEEMLNWHVEQGTDAIVICGTTGEASTMTDEEQKETIKFTIEKINGRIPVIAGTGSNCTAHAIEMSQYAEKVGADAVLVITPYYNKATQRGLIAHFSAIAESVKIPIIVYNVPGRTGVNILPSTLAELAEKYSNIKGVKEASGNISQVAEIARLMPNDFYIYSGNDDMIVPLMSLGGSGVISVVANIAPKDTHDIVQKFIDGDVKEACKLQLRMKPLIDALFIEVNPIPVKTAMNLMNFEVGELRLPLVDMADNNLKVLKKRMEEYGLIK</sequence>
<accession>A0A5C0SH19</accession>
<comment type="subcellular location">
    <subcellularLocation>
        <location evidence="12">Cytoplasm</location>
    </subcellularLocation>
</comment>
<dbReference type="PANTHER" id="PTHR12128:SF66">
    <property type="entry name" value="4-HYDROXY-2-OXOGLUTARATE ALDOLASE, MITOCHONDRIAL"/>
    <property type="match status" value="1"/>
</dbReference>
<dbReference type="GO" id="GO:0009089">
    <property type="term" value="P:lysine biosynthetic process via diaminopimelate"/>
    <property type="evidence" value="ECO:0007669"/>
    <property type="project" value="UniProtKB-UniRule"/>
</dbReference>
<evidence type="ECO:0000256" key="3">
    <source>
        <dbReference type="ARBA" id="ARBA00007592"/>
    </source>
</evidence>
<comment type="similarity">
    <text evidence="3 12 13">Belongs to the DapA family.</text>
</comment>
<dbReference type="InterPro" id="IPR020624">
    <property type="entry name" value="Schiff_base-form_aldolases_CS"/>
</dbReference>
<dbReference type="UniPathway" id="UPA00034">
    <property type="reaction ID" value="UER00017"/>
</dbReference>
<dbReference type="HAMAP" id="MF_00418">
    <property type="entry name" value="DapA"/>
    <property type="match status" value="1"/>
</dbReference>
<feature type="site" description="Part of a proton relay during catalysis" evidence="12">
    <location>
        <position position="45"/>
    </location>
</feature>
<dbReference type="PANTHER" id="PTHR12128">
    <property type="entry name" value="DIHYDRODIPICOLINATE SYNTHASE"/>
    <property type="match status" value="1"/>
</dbReference>
<keyword evidence="6 12" id="KW-0028">Amino-acid biosynthesis</keyword>
<feature type="binding site" evidence="12 15">
    <location>
        <position position="46"/>
    </location>
    <ligand>
        <name>pyruvate</name>
        <dbReference type="ChEBI" id="CHEBI:15361"/>
    </ligand>
</feature>
<comment type="caution">
    <text evidence="12">Was originally thought to be a dihydrodipicolinate synthase (DHDPS), catalyzing the condensation of (S)-aspartate-beta-semialdehyde [(S)-ASA] and pyruvate to dihydrodipicolinate (DHDP). However, it was shown in E.coli that the product of the enzymatic reaction is not dihydrodipicolinate but in fact (4S)-4-hydroxy-2,3,4,5-tetrahydro-(2S)-dipicolinic acid (HTPA), and that the consecutive dehydration reaction leading to DHDP is not spontaneous but catalyzed by DapB.</text>
</comment>